<dbReference type="EMBL" id="RHIB01000001">
    <property type="protein sequence ID" value="RNA69018.1"/>
    <property type="molecule type" value="Genomic_DNA"/>
</dbReference>
<dbReference type="Proteomes" id="UP000278746">
    <property type="component" value="Unassembled WGS sequence"/>
</dbReference>
<gene>
    <name evidence="1" type="ORF">EBO34_03415</name>
</gene>
<organism evidence="1 2">
    <name type="scientific">Alteribacter keqinensis</name>
    <dbReference type="NCBI Taxonomy" id="2483800"/>
    <lineage>
        <taxon>Bacteria</taxon>
        <taxon>Bacillati</taxon>
        <taxon>Bacillota</taxon>
        <taxon>Bacilli</taxon>
        <taxon>Bacillales</taxon>
        <taxon>Bacillaceae</taxon>
        <taxon>Alteribacter</taxon>
    </lineage>
</organism>
<dbReference type="OrthoDB" id="2351076at2"/>
<comment type="caution">
    <text evidence="1">The sequence shown here is derived from an EMBL/GenBank/DDBJ whole genome shotgun (WGS) entry which is preliminary data.</text>
</comment>
<reference evidence="1 2" key="1">
    <citation type="submission" date="2018-10" db="EMBL/GenBank/DDBJ databases">
        <title>Bacillus Keqinensis sp. nov., a moderately halophilic bacterium isolated from a saline-alkaline lake.</title>
        <authorList>
            <person name="Wang H."/>
        </authorList>
    </citation>
    <scope>NUCLEOTIDE SEQUENCE [LARGE SCALE GENOMIC DNA]</scope>
    <source>
        <strain evidence="1 2">KQ-3</strain>
    </source>
</reference>
<proteinExistence type="predicted"/>
<evidence type="ECO:0000313" key="2">
    <source>
        <dbReference type="Proteomes" id="UP000278746"/>
    </source>
</evidence>
<accession>A0A3M7TTQ9</accession>
<evidence type="ECO:0008006" key="3">
    <source>
        <dbReference type="Google" id="ProtNLM"/>
    </source>
</evidence>
<keyword evidence="2" id="KW-1185">Reference proteome</keyword>
<protein>
    <recommendedName>
        <fullName evidence="3">Flagellar hook-length control protein-like C-terminal domain-containing protein</fullName>
    </recommendedName>
</protein>
<evidence type="ECO:0000313" key="1">
    <source>
        <dbReference type="EMBL" id="RNA69018.1"/>
    </source>
</evidence>
<dbReference type="RefSeq" id="WP_122896540.1">
    <property type="nucleotide sequence ID" value="NZ_RHIB01000001.1"/>
</dbReference>
<sequence length="751" mass="83753">MNIHTEAVNGQSGRNERHVQLSRGDIVEAKITDRKSDREAVVSIRGQKMTASFDNGVPAASRASIEITGKTEEGIRVRVITEAASSPSYSGGPSVEKTLSKLGIKDPSPEFRAAAERFLSAGAELTKENVRELQQYVERGQGTVTQRMETIDQAARRQLEPVRSHLLALHQSLHERALNTQIQEMKNAKSTTSRIGSFGEIIENLRSKIRSSQAVDGTIQNLKRALLEQNLHGNHQRSISELTQRITSLIQSGKGLDALSLVDNLANVLNKSNNVFPVTAVGHMQNALVNEPSLKEAVSKIRELAHSSLTTEQRTFLEGQIIQAETFTAKGRELKARQVVAGALEALSSTSLPAESSGAGSTRPDPGRYLDNDFLSTLPVTSKDYVVTTVSERMALATDDFKLMQRDVSRQLDRIAHITMHVRTATQVKPMLETVIHQLDKALMKSDWLLFADMKTERRMLEASSQLTRAKELIARGEHHSARQLIKEVQQTVNTLNFKPADTKVKHFATQQAEWHEKRPVQDRLNSYVKDAARSLVQNDHSGRQVFEGIRQLGYSRESEIARILAAGKGNVEEANQKNVRGLLLQMIKSDEESGRNQAQQVLMTSTGQQLLARSDSQHSNLQSLLLQLPVLLEGQTENLQVFINGRNKYNDQLDWENCNLYFLMETKKLGEIGISLQVTNRTLNITLKNDLPGFKHKLEPFTKACLKRLEQVGYTAGDIHFKPLHDKDTPAVPSKKITPQATQKGFDYKI</sequence>
<dbReference type="AlphaFoldDB" id="A0A3M7TTQ9"/>
<name>A0A3M7TTQ9_9BACI</name>